<evidence type="ECO:0000256" key="6">
    <source>
        <dbReference type="ARBA" id="ARBA00022550"/>
    </source>
</evidence>
<dbReference type="Gene3D" id="3.40.50.720">
    <property type="entry name" value="NAD(P)-binding Rossmann-like Domain"/>
    <property type="match status" value="2"/>
</dbReference>
<dbReference type="InterPro" id="IPR013021">
    <property type="entry name" value="Myo-inos-1-P_Synthase_GAPDH"/>
</dbReference>
<dbReference type="EMBL" id="JARBJD010000286">
    <property type="protein sequence ID" value="KAK2944747.1"/>
    <property type="molecule type" value="Genomic_DNA"/>
</dbReference>
<evidence type="ECO:0000256" key="3">
    <source>
        <dbReference type="ARBA" id="ARBA00005117"/>
    </source>
</evidence>
<name>A0ABQ9WZ08_9EUKA</name>
<keyword evidence="9" id="KW-1185">Reference proteome</keyword>
<comment type="catalytic activity">
    <reaction evidence="1">
        <text>D-glucose 6-phosphate = 1D-myo-inositol 3-phosphate</text>
        <dbReference type="Rhea" id="RHEA:10716"/>
        <dbReference type="ChEBI" id="CHEBI:58401"/>
        <dbReference type="ChEBI" id="CHEBI:61548"/>
        <dbReference type="EC" id="5.5.1.4"/>
    </reaction>
</comment>
<gene>
    <name evidence="8" type="ORF">BLNAU_20333</name>
</gene>
<dbReference type="EC" id="5.5.1.4" evidence="5"/>
<sequence length="526" mass="58480">MSFTVEGSHVQETEDLISSSFASHGTSVEKDATTGKYTVKPYTREFIFQTEKKIPKVGVMLVGLGGNNGSSFAGMIIANKLKIKWNTKQKEMQANFIGSLTQATSIRLGKCGDEEVYIPFKEILPMVEPTDLVVSGWDINSMPLGDAMRRAQVFDYDLQQQLYPHMQKIVPLPSVFDPSYVAANQGDRANNVLALPKKEDQVNKLRQDMREFKEKNGLEKVIVLWTANTERFSVEQDGVHDTAKNLMEAIRRNESEISPSTLFAIACILEGNPFINGSPQNALVPGVVELAQIHKTFITGADFKTGQTKIKSVLTDFLVSSGLKPRSIVSYNHLGNNDGKNLSAAQVFESKERSKKHVVDDIFDGNPALYEPGEQPDHCIVIKYVPYVQDSKRAMDEYISEICMGGVNTIVLHNTCEDTLLAIPVMLDLVVLTELLTRIHMGEKTNGGEPEMHNFHPLIGCILGFLLKAPQFPKGVPTVNSLFKQRLCLENLFRACRGMNTRTCMGLNKMFNAIILGEQEAQTLTE</sequence>
<accession>A0ABQ9WZ08</accession>
<evidence type="ECO:0000256" key="4">
    <source>
        <dbReference type="ARBA" id="ARBA00010813"/>
    </source>
</evidence>
<evidence type="ECO:0000256" key="1">
    <source>
        <dbReference type="ARBA" id="ARBA00000113"/>
    </source>
</evidence>
<comment type="caution">
    <text evidence="8">The sequence shown here is derived from an EMBL/GenBank/DDBJ whole genome shotgun (WGS) entry which is preliminary data.</text>
</comment>
<keyword evidence="8" id="KW-0413">Isomerase</keyword>
<evidence type="ECO:0000313" key="9">
    <source>
        <dbReference type="Proteomes" id="UP001281761"/>
    </source>
</evidence>
<protein>
    <recommendedName>
        <fullName evidence="5">inositol-3-phosphate synthase</fullName>
        <ecNumber evidence="5">5.5.1.4</ecNumber>
    </recommendedName>
</protein>
<dbReference type="PANTHER" id="PTHR11510">
    <property type="entry name" value="MYO-INOSITOL-1 PHOSPHATE SYNTHASE"/>
    <property type="match status" value="1"/>
</dbReference>
<comment type="pathway">
    <text evidence="3">Polyol metabolism; myo-inositol biosynthesis; myo-inositol from D-glucose 6-phosphate: step 1/2.</text>
</comment>
<evidence type="ECO:0000313" key="8">
    <source>
        <dbReference type="EMBL" id="KAK2944747.1"/>
    </source>
</evidence>
<dbReference type="InterPro" id="IPR036291">
    <property type="entry name" value="NAD(P)-bd_dom_sf"/>
</dbReference>
<dbReference type="GO" id="GO:0004512">
    <property type="term" value="F:inositol-3-phosphate synthase activity"/>
    <property type="evidence" value="ECO:0007669"/>
    <property type="project" value="UniProtKB-EC"/>
</dbReference>
<organism evidence="8 9">
    <name type="scientific">Blattamonas nauphoetae</name>
    <dbReference type="NCBI Taxonomy" id="2049346"/>
    <lineage>
        <taxon>Eukaryota</taxon>
        <taxon>Metamonada</taxon>
        <taxon>Preaxostyla</taxon>
        <taxon>Oxymonadida</taxon>
        <taxon>Blattamonas</taxon>
    </lineage>
</organism>
<dbReference type="Proteomes" id="UP001281761">
    <property type="component" value="Unassembled WGS sequence"/>
</dbReference>
<feature type="domain" description="Myo-inositol-1-phosphate synthase GAPDH-like" evidence="7">
    <location>
        <begin position="306"/>
        <end position="418"/>
    </location>
</feature>
<evidence type="ECO:0000256" key="2">
    <source>
        <dbReference type="ARBA" id="ARBA00001911"/>
    </source>
</evidence>
<reference evidence="8 9" key="1">
    <citation type="journal article" date="2022" name="bioRxiv">
        <title>Genomics of Preaxostyla Flagellates Illuminates Evolutionary Transitions and the Path Towards Mitochondrial Loss.</title>
        <authorList>
            <person name="Novak L.V.F."/>
            <person name="Treitli S.C."/>
            <person name="Pyrih J."/>
            <person name="Halakuc P."/>
            <person name="Pipaliya S.V."/>
            <person name="Vacek V."/>
            <person name="Brzon O."/>
            <person name="Soukal P."/>
            <person name="Eme L."/>
            <person name="Dacks J.B."/>
            <person name="Karnkowska A."/>
            <person name="Elias M."/>
            <person name="Hampl V."/>
        </authorList>
    </citation>
    <scope>NUCLEOTIDE SEQUENCE [LARGE SCALE GENOMIC DNA]</scope>
    <source>
        <strain evidence="8">NAU3</strain>
        <tissue evidence="8">Gut</tissue>
    </source>
</reference>
<dbReference type="SUPFAM" id="SSF51735">
    <property type="entry name" value="NAD(P)-binding Rossmann-fold domains"/>
    <property type="match status" value="1"/>
</dbReference>
<comment type="cofactor">
    <cofactor evidence="2">
        <name>NAD(+)</name>
        <dbReference type="ChEBI" id="CHEBI:57540"/>
    </cofactor>
</comment>
<dbReference type="PIRSF" id="PIRSF015578">
    <property type="entry name" value="Myoinos-ppht_syn"/>
    <property type="match status" value="1"/>
</dbReference>
<dbReference type="SUPFAM" id="SSF55347">
    <property type="entry name" value="Glyceraldehyde-3-phosphate dehydrogenase-like, C-terminal domain"/>
    <property type="match status" value="1"/>
</dbReference>
<dbReference type="Pfam" id="PF01658">
    <property type="entry name" value="Inos-1-P_synth"/>
    <property type="match status" value="1"/>
</dbReference>
<dbReference type="Pfam" id="PF07994">
    <property type="entry name" value="NAD_binding_5"/>
    <property type="match status" value="1"/>
</dbReference>
<evidence type="ECO:0000256" key="5">
    <source>
        <dbReference type="ARBA" id="ARBA00012125"/>
    </source>
</evidence>
<keyword evidence="6" id="KW-0398">Inositol biosynthesis</keyword>
<evidence type="ECO:0000259" key="7">
    <source>
        <dbReference type="Pfam" id="PF01658"/>
    </source>
</evidence>
<proteinExistence type="inferred from homology"/>
<comment type="similarity">
    <text evidence="4">Belongs to the myo-inositol 1-phosphate synthase family.</text>
</comment>
<dbReference type="InterPro" id="IPR002587">
    <property type="entry name" value="Myo-inos-1-P_Synthase"/>
</dbReference>